<accession>A0AC34QHJ6</accession>
<evidence type="ECO:0000313" key="1">
    <source>
        <dbReference type="Proteomes" id="UP000887576"/>
    </source>
</evidence>
<evidence type="ECO:0000313" key="2">
    <source>
        <dbReference type="WBParaSite" id="JU765_v2.g16335.t1"/>
    </source>
</evidence>
<reference evidence="2" key="1">
    <citation type="submission" date="2022-11" db="UniProtKB">
        <authorList>
            <consortium name="WormBaseParasite"/>
        </authorList>
    </citation>
    <scope>IDENTIFICATION</scope>
</reference>
<name>A0AC34QHJ6_9BILA</name>
<dbReference type="Proteomes" id="UP000887576">
    <property type="component" value="Unplaced"/>
</dbReference>
<sequence>MGPYRANGSVFLVSYHDKLCILLFVMQTAVVCIGSMTEAVRVDPQEVLRRENYIREYQRPRNLRDPFTWKYPYRTAGVGVLLTLGGAHLHNLWMRKPWHYALYGRIAGVIAAGVVAYGLGTLRERQHRTKEAVTEHYKSLHPDDFTVVDDIYGRAFAAVLLPWYPRRPHYRDNRQ</sequence>
<organism evidence="1 2">
    <name type="scientific">Panagrolaimus sp. JU765</name>
    <dbReference type="NCBI Taxonomy" id="591449"/>
    <lineage>
        <taxon>Eukaryota</taxon>
        <taxon>Metazoa</taxon>
        <taxon>Ecdysozoa</taxon>
        <taxon>Nematoda</taxon>
        <taxon>Chromadorea</taxon>
        <taxon>Rhabditida</taxon>
        <taxon>Tylenchina</taxon>
        <taxon>Panagrolaimomorpha</taxon>
        <taxon>Panagrolaimoidea</taxon>
        <taxon>Panagrolaimidae</taxon>
        <taxon>Panagrolaimus</taxon>
    </lineage>
</organism>
<dbReference type="WBParaSite" id="JU765_v2.g16335.t1">
    <property type="protein sequence ID" value="JU765_v2.g16335.t1"/>
    <property type="gene ID" value="JU765_v2.g16335"/>
</dbReference>
<proteinExistence type="predicted"/>
<protein>
    <submittedName>
        <fullName evidence="2">NADH dehydrogenase [ubiquinone] 1 subunit C2</fullName>
    </submittedName>
</protein>